<dbReference type="InterPro" id="IPR002104">
    <property type="entry name" value="Integrase_catalytic"/>
</dbReference>
<evidence type="ECO:0000256" key="1">
    <source>
        <dbReference type="ARBA" id="ARBA00008857"/>
    </source>
</evidence>
<evidence type="ECO:0000259" key="7">
    <source>
        <dbReference type="PROSITE" id="PS51900"/>
    </source>
</evidence>
<dbReference type="AlphaFoldDB" id="A0A1T4PS66"/>
<dbReference type="GO" id="GO:0006310">
    <property type="term" value="P:DNA recombination"/>
    <property type="evidence" value="ECO:0007669"/>
    <property type="project" value="UniProtKB-KW"/>
</dbReference>
<evidence type="ECO:0000256" key="3">
    <source>
        <dbReference type="ARBA" id="ARBA00023125"/>
    </source>
</evidence>
<dbReference type="Proteomes" id="UP000190102">
    <property type="component" value="Unassembled WGS sequence"/>
</dbReference>
<dbReference type="InterPro" id="IPR013762">
    <property type="entry name" value="Integrase-like_cat_sf"/>
</dbReference>
<accession>A0A1T4PS66</accession>
<dbReference type="PANTHER" id="PTHR30629:SF2">
    <property type="entry name" value="PROPHAGE INTEGRASE INTS-RELATED"/>
    <property type="match status" value="1"/>
</dbReference>
<dbReference type="InterPro" id="IPR044068">
    <property type="entry name" value="CB"/>
</dbReference>
<dbReference type="Gene3D" id="3.30.160.390">
    <property type="entry name" value="Integrase, DNA-binding domain"/>
    <property type="match status" value="1"/>
</dbReference>
<dbReference type="Gene3D" id="1.10.150.130">
    <property type="match status" value="1"/>
</dbReference>
<dbReference type="OrthoDB" id="9775880at2"/>
<keyword evidence="4" id="KW-0233">DNA recombination</keyword>
<name>A0A1T4PS66_9BACT</name>
<evidence type="ECO:0000256" key="5">
    <source>
        <dbReference type="PROSITE-ProRule" id="PRU01248"/>
    </source>
</evidence>
<evidence type="ECO:0000256" key="4">
    <source>
        <dbReference type="ARBA" id="ARBA00023172"/>
    </source>
</evidence>
<feature type="domain" description="Tyr recombinase" evidence="6">
    <location>
        <begin position="201"/>
        <end position="378"/>
    </location>
</feature>
<comment type="similarity">
    <text evidence="1">Belongs to the 'phage' integrase family.</text>
</comment>
<keyword evidence="9" id="KW-1185">Reference proteome</keyword>
<dbReference type="InterPro" id="IPR025166">
    <property type="entry name" value="Integrase_DNA_bind_dom"/>
</dbReference>
<dbReference type="Pfam" id="PF13356">
    <property type="entry name" value="Arm-DNA-bind_3"/>
    <property type="match status" value="1"/>
</dbReference>
<gene>
    <name evidence="8" type="ORF">SAMN02745119_02099</name>
</gene>
<organism evidence="8 9">
    <name type="scientific">Trichlorobacter thiogenes</name>
    <dbReference type="NCBI Taxonomy" id="115783"/>
    <lineage>
        <taxon>Bacteria</taxon>
        <taxon>Pseudomonadati</taxon>
        <taxon>Thermodesulfobacteriota</taxon>
        <taxon>Desulfuromonadia</taxon>
        <taxon>Geobacterales</taxon>
        <taxon>Geobacteraceae</taxon>
        <taxon>Trichlorobacter</taxon>
    </lineage>
</organism>
<dbReference type="InterPro" id="IPR038488">
    <property type="entry name" value="Integrase_DNA-bd_sf"/>
</dbReference>
<dbReference type="InterPro" id="IPR010998">
    <property type="entry name" value="Integrase_recombinase_N"/>
</dbReference>
<sequence length="389" mass="43963">MKFTEKFIASLKAAEKEFCKREGHGFTIRVLPSGVKTFQYIYTIGGKRRRLNLGNYPHTSLAEAREKYLAAAQSVANGIDPLASTKVPTQAESQMISVSELKALYLGHVKTHLAEQSVKNHDYRMEKHLIPAWGDKPITAIRRRDAIALIESIAALGTPGSARNILLSGRAMFSYAVQREMVEYNPFAGVGVAVPQASSKERDRVLSDSEIKHIWETLSCWGNSEYIRRAILLILVTGQRPGEVARLHWSEIEGRVWTIPAERSKNGRENRVYLTDLAMSILPETEGYVFPASRGSHGPLYVNTLSHHVSHHIKPAYLGLPRWTPHDLRRTAATGLASLGCSDEIIDEVQNHKKRGIIRTYNRYRYDKEKQEWLSRWSAHLEELLNWGG</sequence>
<dbReference type="STRING" id="115783.SAMN02745119_02099"/>
<evidence type="ECO:0000313" key="8">
    <source>
        <dbReference type="EMBL" id="SJZ94402.1"/>
    </source>
</evidence>
<evidence type="ECO:0000313" key="9">
    <source>
        <dbReference type="Proteomes" id="UP000190102"/>
    </source>
</evidence>
<dbReference type="Pfam" id="PF00589">
    <property type="entry name" value="Phage_integrase"/>
    <property type="match status" value="1"/>
</dbReference>
<dbReference type="InterPro" id="IPR011010">
    <property type="entry name" value="DNA_brk_join_enz"/>
</dbReference>
<dbReference type="CDD" id="cd00801">
    <property type="entry name" value="INT_P4_C"/>
    <property type="match status" value="1"/>
</dbReference>
<dbReference type="Gene3D" id="1.10.443.10">
    <property type="entry name" value="Intergrase catalytic core"/>
    <property type="match status" value="1"/>
</dbReference>
<dbReference type="PROSITE" id="PS51898">
    <property type="entry name" value="TYR_RECOMBINASE"/>
    <property type="match status" value="1"/>
</dbReference>
<keyword evidence="3 5" id="KW-0238">DNA-binding</keyword>
<dbReference type="PANTHER" id="PTHR30629">
    <property type="entry name" value="PROPHAGE INTEGRASE"/>
    <property type="match status" value="1"/>
</dbReference>
<dbReference type="GO" id="GO:0015074">
    <property type="term" value="P:DNA integration"/>
    <property type="evidence" value="ECO:0007669"/>
    <property type="project" value="UniProtKB-KW"/>
</dbReference>
<protein>
    <submittedName>
        <fullName evidence="8">Integrase</fullName>
    </submittedName>
</protein>
<dbReference type="InterPro" id="IPR050808">
    <property type="entry name" value="Phage_Integrase"/>
</dbReference>
<dbReference type="RefSeq" id="WP_078790380.1">
    <property type="nucleotide sequence ID" value="NZ_FUWR01000010.1"/>
</dbReference>
<evidence type="ECO:0000259" key="6">
    <source>
        <dbReference type="PROSITE" id="PS51898"/>
    </source>
</evidence>
<feature type="domain" description="Core-binding (CB)" evidence="7">
    <location>
        <begin position="96"/>
        <end position="177"/>
    </location>
</feature>
<evidence type="ECO:0000256" key="2">
    <source>
        <dbReference type="ARBA" id="ARBA00022908"/>
    </source>
</evidence>
<proteinExistence type="inferred from homology"/>
<dbReference type="InterPro" id="IPR053876">
    <property type="entry name" value="Phage_int_M"/>
</dbReference>
<dbReference type="EMBL" id="FUWR01000010">
    <property type="protein sequence ID" value="SJZ94402.1"/>
    <property type="molecule type" value="Genomic_DNA"/>
</dbReference>
<dbReference type="PROSITE" id="PS51900">
    <property type="entry name" value="CB"/>
    <property type="match status" value="1"/>
</dbReference>
<dbReference type="SUPFAM" id="SSF56349">
    <property type="entry name" value="DNA breaking-rejoining enzymes"/>
    <property type="match status" value="1"/>
</dbReference>
<dbReference type="GO" id="GO:0003677">
    <property type="term" value="F:DNA binding"/>
    <property type="evidence" value="ECO:0007669"/>
    <property type="project" value="UniProtKB-UniRule"/>
</dbReference>
<keyword evidence="2" id="KW-0229">DNA integration</keyword>
<dbReference type="Pfam" id="PF22022">
    <property type="entry name" value="Phage_int_M"/>
    <property type="match status" value="1"/>
</dbReference>
<reference evidence="9" key="1">
    <citation type="submission" date="2017-02" db="EMBL/GenBank/DDBJ databases">
        <authorList>
            <person name="Varghese N."/>
            <person name="Submissions S."/>
        </authorList>
    </citation>
    <scope>NUCLEOTIDE SEQUENCE [LARGE SCALE GENOMIC DNA]</scope>
    <source>
        <strain evidence="9">ATCC BAA-34</strain>
    </source>
</reference>